<sequence length="141" mass="16658">MRKSPLNYSTSDEWPRCKHPNDDSYFAFQVARFNLQFLYSESGRESPRSSNHQNMCVNSQLQATCHDHITTTLSRSATYMKKSFKQHHFRCEVTQPFQKLFRRKTSTKKAPDTEEQLKKDCESRRHSLSRLPSTKKWGAYC</sequence>
<keyword evidence="3" id="KW-1185">Reference proteome</keyword>
<dbReference type="Proteomes" id="UP000030645">
    <property type="component" value="Unassembled WGS sequence"/>
</dbReference>
<evidence type="ECO:0000313" key="2">
    <source>
        <dbReference type="EMBL" id="EXC30716.1"/>
    </source>
</evidence>
<reference evidence="3" key="1">
    <citation type="submission" date="2013-01" db="EMBL/GenBank/DDBJ databases">
        <title>Draft Genome Sequence of a Mulberry Tree, Morus notabilis C.K. Schneid.</title>
        <authorList>
            <person name="He N."/>
            <person name="Zhao S."/>
        </authorList>
    </citation>
    <scope>NUCLEOTIDE SEQUENCE</scope>
</reference>
<dbReference type="AlphaFoldDB" id="W9S7I1"/>
<accession>W9S7I1</accession>
<evidence type="ECO:0000313" key="3">
    <source>
        <dbReference type="Proteomes" id="UP000030645"/>
    </source>
</evidence>
<feature type="compositionally biased region" description="Basic and acidic residues" evidence="1">
    <location>
        <begin position="109"/>
        <end position="125"/>
    </location>
</feature>
<dbReference type="EMBL" id="KE346217">
    <property type="protein sequence ID" value="EXC30716.1"/>
    <property type="molecule type" value="Genomic_DNA"/>
</dbReference>
<protein>
    <submittedName>
        <fullName evidence="2">Uncharacterized protein</fullName>
    </submittedName>
</protein>
<organism evidence="2 3">
    <name type="scientific">Morus notabilis</name>
    <dbReference type="NCBI Taxonomy" id="981085"/>
    <lineage>
        <taxon>Eukaryota</taxon>
        <taxon>Viridiplantae</taxon>
        <taxon>Streptophyta</taxon>
        <taxon>Embryophyta</taxon>
        <taxon>Tracheophyta</taxon>
        <taxon>Spermatophyta</taxon>
        <taxon>Magnoliopsida</taxon>
        <taxon>eudicotyledons</taxon>
        <taxon>Gunneridae</taxon>
        <taxon>Pentapetalae</taxon>
        <taxon>rosids</taxon>
        <taxon>fabids</taxon>
        <taxon>Rosales</taxon>
        <taxon>Moraceae</taxon>
        <taxon>Moreae</taxon>
        <taxon>Morus</taxon>
    </lineage>
</organism>
<feature type="region of interest" description="Disordered" evidence="1">
    <location>
        <begin position="104"/>
        <end position="127"/>
    </location>
</feature>
<proteinExistence type="predicted"/>
<gene>
    <name evidence="2" type="ORF">L484_027891</name>
</gene>
<evidence type="ECO:0000256" key="1">
    <source>
        <dbReference type="SAM" id="MobiDB-lite"/>
    </source>
</evidence>
<name>W9S7I1_9ROSA</name>